<dbReference type="Proteomes" id="UP000838756">
    <property type="component" value="Unassembled WGS sequence"/>
</dbReference>
<gene>
    <name evidence="1" type="primary">jg23715</name>
    <name evidence="1" type="ORF">PAEG_LOCUS20623</name>
</gene>
<dbReference type="EMBL" id="CAKXAJ010025842">
    <property type="protein sequence ID" value="CAH2244709.1"/>
    <property type="molecule type" value="Genomic_DNA"/>
</dbReference>
<dbReference type="OrthoDB" id="6912470at2759"/>
<evidence type="ECO:0000313" key="1">
    <source>
        <dbReference type="EMBL" id="CAH2244709.1"/>
    </source>
</evidence>
<comment type="caution">
    <text evidence="1">The sequence shown here is derived from an EMBL/GenBank/DDBJ whole genome shotgun (WGS) entry which is preliminary data.</text>
</comment>
<name>A0A8S4S3L3_9NEOP</name>
<organism evidence="1 2">
    <name type="scientific">Pararge aegeria aegeria</name>
    <dbReference type="NCBI Taxonomy" id="348720"/>
    <lineage>
        <taxon>Eukaryota</taxon>
        <taxon>Metazoa</taxon>
        <taxon>Ecdysozoa</taxon>
        <taxon>Arthropoda</taxon>
        <taxon>Hexapoda</taxon>
        <taxon>Insecta</taxon>
        <taxon>Pterygota</taxon>
        <taxon>Neoptera</taxon>
        <taxon>Endopterygota</taxon>
        <taxon>Lepidoptera</taxon>
        <taxon>Glossata</taxon>
        <taxon>Ditrysia</taxon>
        <taxon>Papilionoidea</taxon>
        <taxon>Nymphalidae</taxon>
        <taxon>Satyrinae</taxon>
        <taxon>Satyrini</taxon>
        <taxon>Parargina</taxon>
        <taxon>Pararge</taxon>
    </lineage>
</organism>
<keyword evidence="2" id="KW-1185">Reference proteome</keyword>
<dbReference type="AlphaFoldDB" id="A0A8S4S3L3"/>
<reference evidence="1" key="1">
    <citation type="submission" date="2022-03" db="EMBL/GenBank/DDBJ databases">
        <authorList>
            <person name="Lindestad O."/>
        </authorList>
    </citation>
    <scope>NUCLEOTIDE SEQUENCE</scope>
</reference>
<sequence>MLGLGTDRISLTTIFFAKQAKSTNNWNVELILEKLLASDHFDKIADIIAEKAAEKINSHSSRKTEKKNQDLNADRRKHINEFQSNVNIDVINDAISTKTPVINKLSLKYKLFTKRAIEELDSNNNKNVKSIDSRSDDEALNNIDINNLNDTNNFPSNDIELNQEVDDYDEVYEINAKAKKAEENSIEKTQETLKHNKDIKSEIIEIINNSESTEVVNNNQKNVSPKVADKEKKYSNLKLESELKKSNMMNNVQAKHIYKEGGRLFALQSSSDYDEYHKELNRTMIEDTSEE</sequence>
<accession>A0A8S4S3L3</accession>
<proteinExistence type="predicted"/>
<evidence type="ECO:0000313" key="2">
    <source>
        <dbReference type="Proteomes" id="UP000838756"/>
    </source>
</evidence>
<protein>
    <submittedName>
        <fullName evidence="1">Jg23715 protein</fullName>
    </submittedName>
</protein>